<gene>
    <name evidence="1" type="ORF">CP49_11605</name>
</gene>
<proteinExistence type="predicted"/>
<name>A0A0R3L286_9BRAD</name>
<dbReference type="Proteomes" id="UP000051913">
    <property type="component" value="Unassembled WGS sequence"/>
</dbReference>
<comment type="caution">
    <text evidence="1">The sequence shown here is derived from an EMBL/GenBank/DDBJ whole genome shotgun (WGS) entry which is preliminary data.</text>
</comment>
<dbReference type="AlphaFoldDB" id="A0A0R3L286"/>
<dbReference type="EMBL" id="LLXX01000173">
    <property type="protein sequence ID" value="KRQ99237.1"/>
    <property type="molecule type" value="Genomic_DNA"/>
</dbReference>
<evidence type="ECO:0000313" key="2">
    <source>
        <dbReference type="Proteomes" id="UP000051913"/>
    </source>
</evidence>
<keyword evidence="2" id="KW-1185">Reference proteome</keyword>
<sequence length="66" mass="7333">MQSREINCQVFRETDGTATVELIVSKLTPAEADLIAQSIRVPIRETVADVCSKGGRIPYRIEGRED</sequence>
<evidence type="ECO:0000313" key="1">
    <source>
        <dbReference type="EMBL" id="KRQ99237.1"/>
    </source>
</evidence>
<organism evidence="1 2">
    <name type="scientific">Bradyrhizobium valentinum</name>
    <dbReference type="NCBI Taxonomy" id="1518501"/>
    <lineage>
        <taxon>Bacteria</taxon>
        <taxon>Pseudomonadati</taxon>
        <taxon>Pseudomonadota</taxon>
        <taxon>Alphaproteobacteria</taxon>
        <taxon>Hyphomicrobiales</taxon>
        <taxon>Nitrobacteraceae</taxon>
        <taxon>Bradyrhizobium</taxon>
    </lineage>
</organism>
<protein>
    <submittedName>
        <fullName evidence="1">Uncharacterized protein</fullName>
    </submittedName>
</protein>
<accession>A0A0R3L286</accession>
<reference evidence="1 2" key="1">
    <citation type="submission" date="2014-03" db="EMBL/GenBank/DDBJ databases">
        <title>Bradyrhizobium valentinum sp. nov., isolated from effective nodules of Lupinus mariae-josephae, a lupine endemic of basic-lime soils in Eastern Spain.</title>
        <authorList>
            <person name="Duran D."/>
            <person name="Rey L."/>
            <person name="Navarro A."/>
            <person name="Busquets A."/>
            <person name="Imperial J."/>
            <person name="Ruiz-Argueso T."/>
        </authorList>
    </citation>
    <scope>NUCLEOTIDE SEQUENCE [LARGE SCALE GENOMIC DNA]</scope>
    <source>
        <strain evidence="1 2">LmjM3</strain>
    </source>
</reference>